<proteinExistence type="predicted"/>
<protein>
    <submittedName>
        <fullName evidence="2">Chemotaxis protein MotC</fullName>
    </submittedName>
</protein>
<feature type="compositionally biased region" description="Low complexity" evidence="1">
    <location>
        <begin position="31"/>
        <end position="47"/>
    </location>
</feature>
<evidence type="ECO:0000256" key="1">
    <source>
        <dbReference type="SAM" id="MobiDB-lite"/>
    </source>
</evidence>
<dbReference type="RefSeq" id="WP_247199893.1">
    <property type="nucleotide sequence ID" value="NZ_JALKCG010000002.1"/>
</dbReference>
<sequence length="441" mass="45251">MQPGGGWGLLATPLSTLFPPASASETAGPDAASHGGSAATAGSHAAAPPGPAPDGGANAAGSADIPAIPAPPLYRDVRELQRLQDRMATGSGEALAAQNALIASIDRDLRAADSLAWRDPLNARALVIFALSGGGPATLRAVLGKGANPDIDERLVRGSLAYLEGREADALKELGEVDARALPASLAGQVALAQAALWVRRDPARAAALLGYARLIAPGTLVEEAALRREIFIAAQANDLSGFERLSSAYLARFRHSVYAGNFRQRFAAALTRMDFLNDANEFHRLDDLLAPIEPEGRREIALMVAQAAVAQGRTTAATMAAARVLAAAPPGSLDADRARLYRAAAMAASADRFDVAEAELQGIARERLSSADGRLLDAARSVAGAVEHASDGAPAPVSTAKAESSSNPSGDTEPDPPPAILAKAQAALHRADDVLAGGPL</sequence>
<accession>A0ABT0DKT5</accession>
<feature type="region of interest" description="Disordered" evidence="1">
    <location>
        <begin position="388"/>
        <end position="421"/>
    </location>
</feature>
<keyword evidence="3" id="KW-1185">Reference proteome</keyword>
<dbReference type="Proteomes" id="UP001202867">
    <property type="component" value="Unassembled WGS sequence"/>
</dbReference>
<comment type="caution">
    <text evidence="2">The sequence shown here is derived from an EMBL/GenBank/DDBJ whole genome shotgun (WGS) entry which is preliminary data.</text>
</comment>
<organism evidence="2 3">
    <name type="scientific">Ancylobacter koreensis</name>
    <dbReference type="NCBI Taxonomy" id="266121"/>
    <lineage>
        <taxon>Bacteria</taxon>
        <taxon>Pseudomonadati</taxon>
        <taxon>Pseudomonadota</taxon>
        <taxon>Alphaproteobacteria</taxon>
        <taxon>Hyphomicrobiales</taxon>
        <taxon>Xanthobacteraceae</taxon>
        <taxon>Ancylobacter</taxon>
    </lineage>
</organism>
<feature type="compositionally biased region" description="Low complexity" evidence="1">
    <location>
        <begin position="54"/>
        <end position="63"/>
    </location>
</feature>
<name>A0ABT0DKT5_9HYPH</name>
<gene>
    <name evidence="2" type="ORF">MWN33_07600</name>
</gene>
<reference evidence="3" key="2">
    <citation type="submission" date="2023-07" db="EMBL/GenBank/DDBJ databases">
        <title>Ancylobacter moscoviensis sp. nov., facultatively methylotrophic bacteria from activated sludge and the reclassification of Starkeya novella (Starkey 1934) Kelly et al. 2000 as Ancylobacter novellus comb. nov., Starkeya koreensis Im et al. 2006 as Ancylobacter koreensis comb.nov., Angulomicrobium tetraedrale Vasil'eva et al. 1986 as Ancylobacter tetraedralis comb. nov., Angulomicrobium amanitiforme Fritz et al. 2004 as Ancylobacter amanitiformis comb. nov. and Methylorhabdus multivorans Doronina et al. 1996 as Ancylobacter multivorans comb. nov. and emended description of the genus Ancylobacter.</title>
        <authorList>
            <person name="Doronina N."/>
            <person name="Chemodurova A."/>
            <person name="Grouzdev D."/>
            <person name="Koziaeva V."/>
            <person name="Shi W."/>
            <person name="Wu L."/>
            <person name="Kaparullina E."/>
        </authorList>
    </citation>
    <scope>NUCLEOTIDE SEQUENCE [LARGE SCALE GENOMIC DNA]</scope>
    <source>
        <strain evidence="3">Jip08</strain>
    </source>
</reference>
<evidence type="ECO:0000313" key="3">
    <source>
        <dbReference type="Proteomes" id="UP001202867"/>
    </source>
</evidence>
<reference evidence="2 3" key="1">
    <citation type="submission" date="2022-04" db="EMBL/GenBank/DDBJ databases">
        <authorList>
            <person name="Grouzdev D.S."/>
            <person name="Pantiukh K.S."/>
            <person name="Krutkina M.S."/>
        </authorList>
    </citation>
    <scope>NUCLEOTIDE SEQUENCE [LARGE SCALE GENOMIC DNA]</scope>
    <source>
        <strain evidence="2 3">Jip08</strain>
    </source>
</reference>
<feature type="compositionally biased region" description="Polar residues" evidence="1">
    <location>
        <begin position="402"/>
        <end position="411"/>
    </location>
</feature>
<evidence type="ECO:0000313" key="2">
    <source>
        <dbReference type="EMBL" id="MCK0207896.1"/>
    </source>
</evidence>
<dbReference type="EMBL" id="JALKCG010000002">
    <property type="protein sequence ID" value="MCK0207896.1"/>
    <property type="molecule type" value="Genomic_DNA"/>
</dbReference>
<feature type="region of interest" description="Disordered" evidence="1">
    <location>
        <begin position="20"/>
        <end position="64"/>
    </location>
</feature>